<proteinExistence type="predicted"/>
<feature type="compositionally biased region" description="Basic residues" evidence="1">
    <location>
        <begin position="11"/>
        <end position="20"/>
    </location>
</feature>
<keyword evidence="2" id="KW-1133">Transmembrane helix</keyword>
<accession>A0A1X6NUF7</accession>
<reference evidence="3 4" key="1">
    <citation type="submission" date="2017-03" db="EMBL/GenBank/DDBJ databases">
        <title>WGS assembly of Porphyra umbilicalis.</title>
        <authorList>
            <person name="Brawley S.H."/>
            <person name="Blouin N.A."/>
            <person name="Ficko-Blean E."/>
            <person name="Wheeler G.L."/>
            <person name="Lohr M."/>
            <person name="Goodson H.V."/>
            <person name="Jenkins J.W."/>
            <person name="Blaby-Haas C.E."/>
            <person name="Helliwell K.E."/>
            <person name="Chan C."/>
            <person name="Marriage T."/>
            <person name="Bhattacharya D."/>
            <person name="Klein A.S."/>
            <person name="Badis Y."/>
            <person name="Brodie J."/>
            <person name="Cao Y."/>
            <person name="Collen J."/>
            <person name="Dittami S.M."/>
            <person name="Gachon C.M."/>
            <person name="Green B.R."/>
            <person name="Karpowicz S."/>
            <person name="Kim J.W."/>
            <person name="Kudahl U."/>
            <person name="Lin S."/>
            <person name="Michel G."/>
            <person name="Mittag M."/>
            <person name="Olson B.J."/>
            <person name="Pangilinan J."/>
            <person name="Peng Y."/>
            <person name="Qiu H."/>
            <person name="Shu S."/>
            <person name="Singer J.T."/>
            <person name="Smith A.G."/>
            <person name="Sprecher B.N."/>
            <person name="Wagner V."/>
            <person name="Wang W."/>
            <person name="Wang Z.-Y."/>
            <person name="Yan J."/>
            <person name="Yarish C."/>
            <person name="Zoeuner-Riek S."/>
            <person name="Zhuang Y."/>
            <person name="Zou Y."/>
            <person name="Lindquist E.A."/>
            <person name="Grimwood J."/>
            <person name="Barry K."/>
            <person name="Rokhsar D.S."/>
            <person name="Schmutz J."/>
            <person name="Stiller J.W."/>
            <person name="Grossman A.R."/>
            <person name="Prochnik S.E."/>
        </authorList>
    </citation>
    <scope>NUCLEOTIDE SEQUENCE [LARGE SCALE GENOMIC DNA]</scope>
    <source>
        <strain evidence="3">4086291</strain>
    </source>
</reference>
<feature type="region of interest" description="Disordered" evidence="1">
    <location>
        <begin position="234"/>
        <end position="257"/>
    </location>
</feature>
<keyword evidence="2" id="KW-0812">Transmembrane</keyword>
<dbReference type="Proteomes" id="UP000218209">
    <property type="component" value="Unassembled WGS sequence"/>
</dbReference>
<name>A0A1X6NUF7_PORUM</name>
<dbReference type="EMBL" id="KV919081">
    <property type="protein sequence ID" value="OSX72130.1"/>
    <property type="molecule type" value="Genomic_DNA"/>
</dbReference>
<feature type="transmembrane region" description="Helical" evidence="2">
    <location>
        <begin position="77"/>
        <end position="100"/>
    </location>
</feature>
<feature type="region of interest" description="Disordered" evidence="1">
    <location>
        <begin position="98"/>
        <end position="199"/>
    </location>
</feature>
<evidence type="ECO:0000256" key="1">
    <source>
        <dbReference type="SAM" id="MobiDB-lite"/>
    </source>
</evidence>
<organism evidence="3 4">
    <name type="scientific">Porphyra umbilicalis</name>
    <name type="common">Purple laver</name>
    <name type="synonym">Red alga</name>
    <dbReference type="NCBI Taxonomy" id="2786"/>
    <lineage>
        <taxon>Eukaryota</taxon>
        <taxon>Rhodophyta</taxon>
        <taxon>Bangiophyceae</taxon>
        <taxon>Bangiales</taxon>
        <taxon>Bangiaceae</taxon>
        <taxon>Porphyra</taxon>
    </lineage>
</organism>
<evidence type="ECO:0000256" key="2">
    <source>
        <dbReference type="SAM" id="Phobius"/>
    </source>
</evidence>
<feature type="compositionally biased region" description="Basic and acidic residues" evidence="1">
    <location>
        <begin position="36"/>
        <end position="50"/>
    </location>
</feature>
<keyword evidence="2" id="KW-0472">Membrane</keyword>
<dbReference type="AlphaFoldDB" id="A0A1X6NUF7"/>
<protein>
    <submittedName>
        <fullName evidence="3">Uncharacterized protein</fullName>
    </submittedName>
</protein>
<sequence>MWCGWGTGGSWRHRRRRRRSPSWLDGGQVPSRGARRLGERPRGGGRRRDVGVGGDGRVAGGSLTTAFDAGRVGNRRIPAASAAAAPIAFLAVGGVGAVGGGSAFRRRRRRSPGCPRDRRDVLAPPTPPNDMAQVVAPPGGGPHRRQADARRPAQPRAPPPAVNSGFFGEVPPAAAGSTPNSPLPPTGPGATPIREAFPPPSISSALAQAVADVLLPPFGLPPVPLRRVAPVVARRGSAPNGRPPNRAPASQRWGSPTSRVAVALHSRQCRQFRWR</sequence>
<evidence type="ECO:0000313" key="3">
    <source>
        <dbReference type="EMBL" id="OSX72130.1"/>
    </source>
</evidence>
<evidence type="ECO:0000313" key="4">
    <source>
        <dbReference type="Proteomes" id="UP000218209"/>
    </source>
</evidence>
<keyword evidence="4" id="KW-1185">Reference proteome</keyword>
<feature type="region of interest" description="Disordered" evidence="1">
    <location>
        <begin position="1"/>
        <end position="57"/>
    </location>
</feature>
<gene>
    <name evidence="3" type="ORF">BU14_0464s0004</name>
</gene>